<dbReference type="InterPro" id="IPR036388">
    <property type="entry name" value="WH-like_DNA-bd_sf"/>
</dbReference>
<comment type="caution">
    <text evidence="5">The sequence shown here is derived from an EMBL/GenBank/DDBJ whole genome shotgun (WGS) entry which is preliminary data.</text>
</comment>
<keyword evidence="1" id="KW-0805">Transcription regulation</keyword>
<dbReference type="RefSeq" id="WP_198576816.1">
    <property type="nucleotide sequence ID" value="NZ_JADWOX010000009.1"/>
</dbReference>
<dbReference type="EMBL" id="JADWOX010000009">
    <property type="protein sequence ID" value="MBI1684905.1"/>
    <property type="molecule type" value="Genomic_DNA"/>
</dbReference>
<dbReference type="Proteomes" id="UP000639859">
    <property type="component" value="Unassembled WGS sequence"/>
</dbReference>
<feature type="domain" description="HTH arsR-type" evidence="4">
    <location>
        <begin position="1"/>
        <end position="95"/>
    </location>
</feature>
<evidence type="ECO:0000259" key="4">
    <source>
        <dbReference type="PROSITE" id="PS50987"/>
    </source>
</evidence>
<proteinExistence type="predicted"/>
<dbReference type="NCBIfam" id="NF033788">
    <property type="entry name" value="HTH_metalloreg"/>
    <property type="match status" value="1"/>
</dbReference>
<dbReference type="InterPro" id="IPR036390">
    <property type="entry name" value="WH_DNA-bd_sf"/>
</dbReference>
<dbReference type="Pfam" id="PF12840">
    <property type="entry name" value="HTH_20"/>
    <property type="match status" value="1"/>
</dbReference>
<evidence type="ECO:0000256" key="3">
    <source>
        <dbReference type="ARBA" id="ARBA00023163"/>
    </source>
</evidence>
<reference evidence="5 6" key="1">
    <citation type="submission" date="2020-11" db="EMBL/GenBank/DDBJ databases">
        <title>genome sequence of strain KACC 18849.</title>
        <authorList>
            <person name="Gao J."/>
            <person name="Zhang X."/>
        </authorList>
    </citation>
    <scope>NUCLEOTIDE SEQUENCE [LARGE SCALE GENOMIC DNA]</scope>
    <source>
        <strain evidence="5 6">KACC 18849</strain>
    </source>
</reference>
<dbReference type="PANTHER" id="PTHR43132">
    <property type="entry name" value="ARSENICAL RESISTANCE OPERON REPRESSOR ARSR-RELATED"/>
    <property type="match status" value="1"/>
</dbReference>
<organism evidence="5 6">
    <name type="scientific">Caulobacter hibisci</name>
    <dbReference type="NCBI Taxonomy" id="2035993"/>
    <lineage>
        <taxon>Bacteria</taxon>
        <taxon>Pseudomonadati</taxon>
        <taxon>Pseudomonadota</taxon>
        <taxon>Alphaproteobacteria</taxon>
        <taxon>Caulobacterales</taxon>
        <taxon>Caulobacteraceae</taxon>
        <taxon>Caulobacter</taxon>
    </lineage>
</organism>
<gene>
    <name evidence="5" type="ORF">I4Q42_14625</name>
</gene>
<evidence type="ECO:0000256" key="1">
    <source>
        <dbReference type="ARBA" id="ARBA00023015"/>
    </source>
</evidence>
<dbReference type="InterPro" id="IPR001845">
    <property type="entry name" value="HTH_ArsR_DNA-bd_dom"/>
</dbReference>
<evidence type="ECO:0000313" key="6">
    <source>
        <dbReference type="Proteomes" id="UP000639859"/>
    </source>
</evidence>
<dbReference type="PANTHER" id="PTHR43132:SF2">
    <property type="entry name" value="ARSENICAL RESISTANCE OPERON REPRESSOR ARSR-RELATED"/>
    <property type="match status" value="1"/>
</dbReference>
<name>A0ABS0SZ44_9CAUL</name>
<keyword evidence="2" id="KW-0238">DNA-binding</keyword>
<dbReference type="PRINTS" id="PR00778">
    <property type="entry name" value="HTHARSR"/>
</dbReference>
<protein>
    <submittedName>
        <fullName evidence="5">Helix-turn-helix transcriptional regulator</fullName>
    </submittedName>
</protein>
<dbReference type="InterPro" id="IPR051011">
    <property type="entry name" value="Metal_resp_trans_reg"/>
</dbReference>
<dbReference type="SUPFAM" id="SSF46785">
    <property type="entry name" value="Winged helix' DNA-binding domain"/>
    <property type="match status" value="1"/>
</dbReference>
<keyword evidence="6" id="KW-1185">Reference proteome</keyword>
<dbReference type="CDD" id="cd00090">
    <property type="entry name" value="HTH_ARSR"/>
    <property type="match status" value="1"/>
</dbReference>
<sequence>MESKAAAASLSALGHEGRLAIFRLLVKAGPVGVAAGEIARRLAMLPNSLSANLNVLSHAGLITSRREGRSIIYCADYAAMTGLLGFLMEDCCSGAPEICAPLSDIVAKAADCDGTCLTELETA</sequence>
<keyword evidence="3" id="KW-0804">Transcription</keyword>
<evidence type="ECO:0000313" key="5">
    <source>
        <dbReference type="EMBL" id="MBI1684905.1"/>
    </source>
</evidence>
<dbReference type="InterPro" id="IPR011991">
    <property type="entry name" value="ArsR-like_HTH"/>
</dbReference>
<evidence type="ECO:0000256" key="2">
    <source>
        <dbReference type="ARBA" id="ARBA00023125"/>
    </source>
</evidence>
<dbReference type="SMART" id="SM00418">
    <property type="entry name" value="HTH_ARSR"/>
    <property type="match status" value="1"/>
</dbReference>
<accession>A0ABS0SZ44</accession>
<dbReference type="Gene3D" id="1.10.10.10">
    <property type="entry name" value="Winged helix-like DNA-binding domain superfamily/Winged helix DNA-binding domain"/>
    <property type="match status" value="1"/>
</dbReference>
<dbReference type="PROSITE" id="PS50987">
    <property type="entry name" value="HTH_ARSR_2"/>
    <property type="match status" value="1"/>
</dbReference>